<dbReference type="EMBL" id="JAOSIK010000072">
    <property type="protein sequence ID" value="MEK0312189.1"/>
    <property type="molecule type" value="Genomic_DNA"/>
</dbReference>
<feature type="compositionally biased region" description="Basic and acidic residues" evidence="1">
    <location>
        <begin position="21"/>
        <end position="36"/>
    </location>
</feature>
<keyword evidence="3" id="KW-1185">Reference proteome</keyword>
<proteinExistence type="predicted"/>
<sequence length="188" mass="21513">PKYKSGLGVNRAIPLTFAEKEHFQEFPKQRGTKTDSDSEQEGGAELMRRKTWIARSGNNTENTAEMSAERSSQILDTGTEVQDSKTQPIDEDIEVQIEEDMINEQAKETDIEDMLTMKRQAMNIARNKPNREPSQVAEDTKSFLVEQGLKVLERHDGRRDDTNTEITIREIIKKLAHEGGQERNQRLL</sequence>
<protein>
    <submittedName>
        <fullName evidence="2">Uncharacterized protein</fullName>
    </submittedName>
</protein>
<evidence type="ECO:0000313" key="3">
    <source>
        <dbReference type="Proteomes" id="UP001382955"/>
    </source>
</evidence>
<organism evidence="2 3">
    <name type="scientific">Candidatus Phytoplasma fabacearum</name>
    <dbReference type="NCBI Taxonomy" id="2982628"/>
    <lineage>
        <taxon>Bacteria</taxon>
        <taxon>Bacillati</taxon>
        <taxon>Mycoplasmatota</taxon>
        <taxon>Mollicutes</taxon>
        <taxon>Acholeplasmatales</taxon>
        <taxon>Acholeplasmataceae</taxon>
        <taxon>Candidatus Phytoplasma</taxon>
        <taxon>16SrII (Peanut WB group)</taxon>
    </lineage>
</organism>
<comment type="caution">
    <text evidence="2">The sequence shown here is derived from an EMBL/GenBank/DDBJ whole genome shotgun (WGS) entry which is preliminary data.</text>
</comment>
<accession>A0ABU8ZVG1</accession>
<evidence type="ECO:0000256" key="1">
    <source>
        <dbReference type="SAM" id="MobiDB-lite"/>
    </source>
</evidence>
<feature type="region of interest" description="Disordered" evidence="1">
    <location>
        <begin position="21"/>
        <end position="89"/>
    </location>
</feature>
<gene>
    <name evidence="2" type="ORF">OC725_02875</name>
</gene>
<feature type="compositionally biased region" description="Polar residues" evidence="1">
    <location>
        <begin position="56"/>
        <end position="87"/>
    </location>
</feature>
<feature type="non-terminal residue" evidence="2">
    <location>
        <position position="1"/>
    </location>
</feature>
<evidence type="ECO:0000313" key="2">
    <source>
        <dbReference type="EMBL" id="MEK0312189.1"/>
    </source>
</evidence>
<reference evidence="2 3" key="1">
    <citation type="journal article" date="2023" name="Int. J. Syst. Evol. Microbiol.">
        <title>The observation of taxonomic boundaries for the 16SrII and 16SrXXV phytoplasmas using genome-based delimitation.</title>
        <authorList>
            <person name="Rodrigues Jardim B."/>
            <person name="Tran-Nguyen L.T.T."/>
            <person name="Gambley C."/>
            <person name="Al-Sadi A.M."/>
            <person name="Al-Subhi A.M."/>
            <person name="Foissac X."/>
            <person name="Salar P."/>
            <person name="Cai H."/>
            <person name="Yang J.Y."/>
            <person name="Davis R."/>
            <person name="Jones L."/>
            <person name="Rodoni B."/>
            <person name="Constable F.E."/>
        </authorList>
    </citation>
    <scope>NUCLEOTIDE SEQUENCE [LARGE SCALE GENOMIC DNA]</scope>
    <source>
        <strain evidence="2">BAWM-322</strain>
    </source>
</reference>
<dbReference type="Proteomes" id="UP001382955">
    <property type="component" value="Unassembled WGS sequence"/>
</dbReference>
<name>A0ABU8ZVG1_9MOLU</name>
<dbReference type="RefSeq" id="WP_340495542.1">
    <property type="nucleotide sequence ID" value="NZ_JAOSIK010000072.1"/>
</dbReference>